<keyword evidence="1" id="KW-0805">Transcription regulation</keyword>
<dbReference type="InterPro" id="IPR000595">
    <property type="entry name" value="cNMP-bd_dom"/>
</dbReference>
<dbReference type="InterPro" id="IPR014710">
    <property type="entry name" value="RmlC-like_jellyroll"/>
</dbReference>
<sequence>MLALTNNNINILIEHMMNDYIDILIKSEVFNNISKDEIINILDDFKIQKKYFKKSNIIIDTGDIVENIYIILKGKIEISKEYDDARKNIVNILNQGDIFAEAFAFSTNKVSSIQALALENTELIKINIQNIFKANDNNIKNIFLHNLLRVISDKNKFLAFKNDILSQKSLRSKIIIYLKYMSNIQKSQNIIIPFNRDKLAEFISADRSALSRELNRLSKENIIELDGNRISIINIKN</sequence>
<evidence type="ECO:0000256" key="3">
    <source>
        <dbReference type="ARBA" id="ARBA00023163"/>
    </source>
</evidence>
<gene>
    <name evidence="6" type="ORF">BRSU_0528</name>
</gene>
<evidence type="ECO:0000256" key="1">
    <source>
        <dbReference type="ARBA" id="ARBA00023015"/>
    </source>
</evidence>
<dbReference type="SUPFAM" id="SSF51206">
    <property type="entry name" value="cAMP-binding domain-like"/>
    <property type="match status" value="1"/>
</dbReference>
<keyword evidence="7" id="KW-1185">Reference proteome</keyword>
<reference evidence="7" key="1">
    <citation type="submission" date="2015-04" db="EMBL/GenBank/DDBJ databases">
        <authorList>
            <person name="Mushtaq Mamoona"/>
        </authorList>
    </citation>
    <scope>NUCLEOTIDE SEQUENCE [LARGE SCALE GENOMIC DNA]</scope>
    <source>
        <strain evidence="7">AN4859/03</strain>
    </source>
</reference>
<feature type="domain" description="HTH crp-type" evidence="5">
    <location>
        <begin position="168"/>
        <end position="236"/>
    </location>
</feature>
<organism evidence="6 7">
    <name type="scientific">Brachyspira suanatina</name>
    <dbReference type="NCBI Taxonomy" id="381802"/>
    <lineage>
        <taxon>Bacteria</taxon>
        <taxon>Pseudomonadati</taxon>
        <taxon>Spirochaetota</taxon>
        <taxon>Spirochaetia</taxon>
        <taxon>Brachyspirales</taxon>
        <taxon>Brachyspiraceae</taxon>
        <taxon>Brachyspira</taxon>
    </lineage>
</organism>
<dbReference type="Proteomes" id="UP000043763">
    <property type="component" value="Unassembled WGS sequence"/>
</dbReference>
<accession>A0A0G4K4I7</accession>
<protein>
    <submittedName>
        <fullName evidence="6">Regulatory protein</fullName>
    </submittedName>
</protein>
<evidence type="ECO:0000313" key="6">
    <source>
        <dbReference type="EMBL" id="CRF32030.1"/>
    </source>
</evidence>
<keyword evidence="2" id="KW-0238">DNA-binding</keyword>
<dbReference type="CDD" id="cd00038">
    <property type="entry name" value="CAP_ED"/>
    <property type="match status" value="1"/>
</dbReference>
<feature type="domain" description="Cyclic nucleotide-binding" evidence="4">
    <location>
        <begin position="29"/>
        <end position="127"/>
    </location>
</feature>
<dbReference type="PROSITE" id="PS51063">
    <property type="entry name" value="HTH_CRP_2"/>
    <property type="match status" value="1"/>
</dbReference>
<dbReference type="GO" id="GO:0005829">
    <property type="term" value="C:cytosol"/>
    <property type="evidence" value="ECO:0007669"/>
    <property type="project" value="TreeGrafter"/>
</dbReference>
<proteinExistence type="predicted"/>
<dbReference type="AlphaFoldDB" id="A0A0G4K4I7"/>
<dbReference type="SUPFAM" id="SSF46785">
    <property type="entry name" value="Winged helix' DNA-binding domain"/>
    <property type="match status" value="1"/>
</dbReference>
<dbReference type="PANTHER" id="PTHR24567:SF58">
    <property type="entry name" value="CYCLIC AMP-BINDING REGULATORY PROTEIN"/>
    <property type="match status" value="1"/>
</dbReference>
<dbReference type="GO" id="GO:0003677">
    <property type="term" value="F:DNA binding"/>
    <property type="evidence" value="ECO:0007669"/>
    <property type="project" value="UniProtKB-KW"/>
</dbReference>
<evidence type="ECO:0000313" key="7">
    <source>
        <dbReference type="Proteomes" id="UP000043763"/>
    </source>
</evidence>
<dbReference type="SMART" id="SM00419">
    <property type="entry name" value="HTH_CRP"/>
    <property type="match status" value="1"/>
</dbReference>
<dbReference type="InterPro" id="IPR036390">
    <property type="entry name" value="WH_DNA-bd_sf"/>
</dbReference>
<dbReference type="InterPro" id="IPR012318">
    <property type="entry name" value="HTH_CRP"/>
</dbReference>
<dbReference type="PANTHER" id="PTHR24567">
    <property type="entry name" value="CRP FAMILY TRANSCRIPTIONAL REGULATORY PROTEIN"/>
    <property type="match status" value="1"/>
</dbReference>
<dbReference type="SMART" id="SM00100">
    <property type="entry name" value="cNMP"/>
    <property type="match status" value="1"/>
</dbReference>
<dbReference type="InterPro" id="IPR050397">
    <property type="entry name" value="Env_Response_Regulators"/>
</dbReference>
<dbReference type="RefSeq" id="WP_083997855.1">
    <property type="nucleotide sequence ID" value="NZ_CVLB01000001.1"/>
</dbReference>
<dbReference type="Gene3D" id="2.60.120.10">
    <property type="entry name" value="Jelly Rolls"/>
    <property type="match status" value="1"/>
</dbReference>
<dbReference type="Pfam" id="PF13545">
    <property type="entry name" value="HTH_Crp_2"/>
    <property type="match status" value="1"/>
</dbReference>
<evidence type="ECO:0000259" key="4">
    <source>
        <dbReference type="PROSITE" id="PS50042"/>
    </source>
</evidence>
<name>A0A0G4K4I7_9SPIR</name>
<keyword evidence="3" id="KW-0804">Transcription</keyword>
<dbReference type="EMBL" id="CVLB01000001">
    <property type="protein sequence ID" value="CRF32030.1"/>
    <property type="molecule type" value="Genomic_DNA"/>
</dbReference>
<dbReference type="Pfam" id="PF00027">
    <property type="entry name" value="cNMP_binding"/>
    <property type="match status" value="1"/>
</dbReference>
<dbReference type="OrthoDB" id="307136at2"/>
<dbReference type="PROSITE" id="PS50042">
    <property type="entry name" value="CNMP_BINDING_3"/>
    <property type="match status" value="1"/>
</dbReference>
<evidence type="ECO:0000259" key="5">
    <source>
        <dbReference type="PROSITE" id="PS51063"/>
    </source>
</evidence>
<dbReference type="InterPro" id="IPR018490">
    <property type="entry name" value="cNMP-bd_dom_sf"/>
</dbReference>
<dbReference type="GO" id="GO:0003700">
    <property type="term" value="F:DNA-binding transcription factor activity"/>
    <property type="evidence" value="ECO:0007669"/>
    <property type="project" value="TreeGrafter"/>
</dbReference>
<evidence type="ECO:0000256" key="2">
    <source>
        <dbReference type="ARBA" id="ARBA00023125"/>
    </source>
</evidence>